<sequence length="171" mass="18137">MEQAVLHRIHSSHTHAKITITGQIHLAPLLREIANHQVPVHAITYRPDGWAAIVPRTAGPRLAAALQAARPHLGFTHLTLDSDIAEVAVTGSGLRSDPAIRPIFCEALTRIGVTLDFMSATGNRLAVLCPDHQAAPAIRALREALEIAVAGVLLTDDSSAYATVQADSKSG</sequence>
<evidence type="ECO:0000313" key="1">
    <source>
        <dbReference type="EMBL" id="MBB4680479.1"/>
    </source>
</evidence>
<proteinExistence type="predicted"/>
<evidence type="ECO:0000313" key="2">
    <source>
        <dbReference type="Proteomes" id="UP000533598"/>
    </source>
</evidence>
<dbReference type="GO" id="GO:0016301">
    <property type="term" value="F:kinase activity"/>
    <property type="evidence" value="ECO:0007669"/>
    <property type="project" value="UniProtKB-KW"/>
</dbReference>
<gene>
    <name evidence="1" type="ORF">HNR67_006597</name>
</gene>
<keyword evidence="2" id="KW-1185">Reference proteome</keyword>
<dbReference type="RefSeq" id="WP_185006326.1">
    <property type="nucleotide sequence ID" value="NZ_BAAAUI010000005.1"/>
</dbReference>
<protein>
    <submittedName>
        <fullName evidence="1">Aspartokinase</fullName>
    </submittedName>
</protein>
<reference evidence="1 2" key="1">
    <citation type="submission" date="2020-08" db="EMBL/GenBank/DDBJ databases">
        <title>Sequencing the genomes of 1000 actinobacteria strains.</title>
        <authorList>
            <person name="Klenk H.-P."/>
        </authorList>
    </citation>
    <scope>NUCLEOTIDE SEQUENCE [LARGE SCALE GENOMIC DNA]</scope>
    <source>
        <strain evidence="1 2">DSM 44230</strain>
    </source>
</reference>
<keyword evidence="1" id="KW-0418">Kinase</keyword>
<dbReference type="AlphaFoldDB" id="A0A7W7CJA0"/>
<accession>A0A7W7CJA0</accession>
<dbReference type="SUPFAM" id="SSF55021">
    <property type="entry name" value="ACT-like"/>
    <property type="match status" value="1"/>
</dbReference>
<dbReference type="Gene3D" id="3.30.2130.10">
    <property type="entry name" value="VC0802-like"/>
    <property type="match status" value="1"/>
</dbReference>
<name>A0A7W7CJA0_9PSEU</name>
<dbReference type="Proteomes" id="UP000533598">
    <property type="component" value="Unassembled WGS sequence"/>
</dbReference>
<dbReference type="EMBL" id="JACHMH010000001">
    <property type="protein sequence ID" value="MBB4680479.1"/>
    <property type="molecule type" value="Genomic_DNA"/>
</dbReference>
<organism evidence="1 2">
    <name type="scientific">Crossiella cryophila</name>
    <dbReference type="NCBI Taxonomy" id="43355"/>
    <lineage>
        <taxon>Bacteria</taxon>
        <taxon>Bacillati</taxon>
        <taxon>Actinomycetota</taxon>
        <taxon>Actinomycetes</taxon>
        <taxon>Pseudonocardiales</taxon>
        <taxon>Pseudonocardiaceae</taxon>
        <taxon>Crossiella</taxon>
    </lineage>
</organism>
<dbReference type="InterPro" id="IPR045865">
    <property type="entry name" value="ACT-like_dom_sf"/>
</dbReference>
<comment type="caution">
    <text evidence="1">The sequence shown here is derived from an EMBL/GenBank/DDBJ whole genome shotgun (WGS) entry which is preliminary data.</text>
</comment>
<keyword evidence="1" id="KW-0808">Transferase</keyword>